<evidence type="ECO:0000313" key="1">
    <source>
        <dbReference type="EMBL" id="RXG83719.1"/>
    </source>
</evidence>
<dbReference type="PANTHER" id="PTHR35271">
    <property type="entry name" value="ABC TRANSPORTER, SUBSTRATE-BINDING LIPOPROTEIN-RELATED"/>
    <property type="match status" value="1"/>
</dbReference>
<dbReference type="InterPro" id="IPR028082">
    <property type="entry name" value="Peripla_BP_I"/>
</dbReference>
<dbReference type="Pfam" id="PF04392">
    <property type="entry name" value="ABC_sub_bind"/>
    <property type="match status" value="1"/>
</dbReference>
<reference evidence="1 2" key="1">
    <citation type="submission" date="2018-11" db="EMBL/GenBank/DDBJ databases">
        <title>Bradyrhizobium sp. nov., isolated from effective nodules of peanut in China.</title>
        <authorList>
            <person name="Li Y."/>
        </authorList>
    </citation>
    <scope>NUCLEOTIDE SEQUENCE [LARGE SCALE GENOMIC DNA]</scope>
    <source>
        <strain evidence="1 2">CCBAU 51770</strain>
    </source>
</reference>
<accession>A0A4Q0Q449</accession>
<dbReference type="Proteomes" id="UP000290174">
    <property type="component" value="Unassembled WGS sequence"/>
</dbReference>
<dbReference type="InterPro" id="IPR007487">
    <property type="entry name" value="ABC_transpt-TYRBP-like"/>
</dbReference>
<dbReference type="AlphaFoldDB" id="A0A4Q0Q449"/>
<gene>
    <name evidence="1" type="ORF">EAS61_41185</name>
</gene>
<dbReference type="PANTHER" id="PTHR35271:SF1">
    <property type="entry name" value="ABC TRANSPORTER, SUBSTRATE-BINDING LIPOPROTEIN"/>
    <property type="match status" value="1"/>
</dbReference>
<dbReference type="Gene3D" id="3.40.50.2300">
    <property type="match status" value="2"/>
</dbReference>
<name>A0A4Q0Q449_9BRAD</name>
<sequence length="397" mass="43430">MSLCRLVARMRSPDGVSGCRLMRSTGSNRPTFGTALMTLSRHYRAHSTTAPYREDPKAAILASGLWLGSHMRRREFITLFGSTAAMWPRLARAQRQGRIPKVGVLWHAANIEEETPYYQSLVEGFRKLGYVDGQNITLEHRFPNEVPDVFGRMAAELVSLKCDVLVGAGAAGPHLKMATKTIPIVFMFGFDPIGAGLVENFARPGGNVTGLSNFSVQLSAKRLQYLKEIVPTVTRIGLLINPNVKISSLYVQEATEAGSKLGIDTQSFEVRSLSDFEPAFDAMVKVGMQGVVANGESLIFQARKVIADLALARNLPSCGYVRELLEAGGLISYGVDQRAMARRAAVYVDRILKGEKPAEMPVEQPTRFELLINLKTAKALGVIVPPTLIARADEVID</sequence>
<organism evidence="1 2">
    <name type="scientific">Bradyrhizobium zhanjiangense</name>
    <dbReference type="NCBI Taxonomy" id="1325107"/>
    <lineage>
        <taxon>Bacteria</taxon>
        <taxon>Pseudomonadati</taxon>
        <taxon>Pseudomonadota</taxon>
        <taxon>Alphaproteobacteria</taxon>
        <taxon>Hyphomicrobiales</taxon>
        <taxon>Nitrobacteraceae</taxon>
        <taxon>Bradyrhizobium</taxon>
    </lineage>
</organism>
<dbReference type="CDD" id="cd06325">
    <property type="entry name" value="PBP1_ABC_unchar_transporter"/>
    <property type="match status" value="1"/>
</dbReference>
<comment type="caution">
    <text evidence="1">The sequence shown here is derived from an EMBL/GenBank/DDBJ whole genome shotgun (WGS) entry which is preliminary data.</text>
</comment>
<evidence type="ECO:0000313" key="2">
    <source>
        <dbReference type="Proteomes" id="UP000290174"/>
    </source>
</evidence>
<dbReference type="EMBL" id="RKMK01000099">
    <property type="protein sequence ID" value="RXG83719.1"/>
    <property type="molecule type" value="Genomic_DNA"/>
</dbReference>
<dbReference type="SUPFAM" id="SSF53822">
    <property type="entry name" value="Periplasmic binding protein-like I"/>
    <property type="match status" value="1"/>
</dbReference>
<proteinExistence type="predicted"/>
<protein>
    <submittedName>
        <fullName evidence="1">ABC transporter substrate-binding protein</fullName>
    </submittedName>
</protein>